<evidence type="ECO:0000313" key="2">
    <source>
        <dbReference type="EMBL" id="TKS53751.1"/>
    </source>
</evidence>
<name>A0A4Z1RJD2_9GAMM</name>
<evidence type="ECO:0008006" key="4">
    <source>
        <dbReference type="Google" id="ProtNLM"/>
    </source>
</evidence>
<proteinExistence type="predicted"/>
<sequence>MSKVLLHLRNVPDEEADGVRAFLDAHRIAWYQTRPGPLGITGGAIWIKHDEDHAQARQLMDGYQQELRERVRADLAQARARGEDESFADMLRDRPAWVLLRVLAILALLALMALPGYLLWR</sequence>
<protein>
    <recommendedName>
        <fullName evidence="4">DUF2007 domain-containing protein</fullName>
    </recommendedName>
</protein>
<dbReference type="Proteomes" id="UP000298681">
    <property type="component" value="Unassembled WGS sequence"/>
</dbReference>
<feature type="transmembrane region" description="Helical" evidence="1">
    <location>
        <begin position="98"/>
        <end position="120"/>
    </location>
</feature>
<keyword evidence="1" id="KW-0812">Transmembrane</keyword>
<gene>
    <name evidence="2" type="ORF">E4582_02500</name>
</gene>
<keyword evidence="3" id="KW-1185">Reference proteome</keyword>
<comment type="caution">
    <text evidence="2">The sequence shown here is derived from an EMBL/GenBank/DDBJ whole genome shotgun (WGS) entry which is preliminary data.</text>
</comment>
<evidence type="ECO:0000256" key="1">
    <source>
        <dbReference type="SAM" id="Phobius"/>
    </source>
</evidence>
<accession>A0A4Z1RJD2</accession>
<dbReference type="EMBL" id="SPUH01000001">
    <property type="protein sequence ID" value="TKS53751.1"/>
    <property type="molecule type" value="Genomic_DNA"/>
</dbReference>
<dbReference type="RefSeq" id="WP_134673136.1">
    <property type="nucleotide sequence ID" value="NZ_SPUH01000001.1"/>
</dbReference>
<keyword evidence="1" id="KW-0472">Membrane</keyword>
<dbReference type="InterPro" id="IPR046162">
    <property type="entry name" value="DUF6164"/>
</dbReference>
<dbReference type="Pfam" id="PF19661">
    <property type="entry name" value="DUF6164"/>
    <property type="match status" value="1"/>
</dbReference>
<keyword evidence="1" id="KW-1133">Transmembrane helix</keyword>
<reference evidence="2 3" key="1">
    <citation type="submission" date="2019-01" db="EMBL/GenBank/DDBJ databases">
        <authorList>
            <person name="Zhang S."/>
        </authorList>
    </citation>
    <scope>NUCLEOTIDE SEQUENCE [LARGE SCALE GENOMIC DNA]</scope>
    <source>
        <strain evidence="2 3">1626</strain>
    </source>
</reference>
<dbReference type="AlphaFoldDB" id="A0A4Z1RJD2"/>
<organism evidence="2 3">
    <name type="scientific">Luteimonas yindakuii</name>
    <dbReference type="NCBI Taxonomy" id="2565782"/>
    <lineage>
        <taxon>Bacteria</taxon>
        <taxon>Pseudomonadati</taxon>
        <taxon>Pseudomonadota</taxon>
        <taxon>Gammaproteobacteria</taxon>
        <taxon>Lysobacterales</taxon>
        <taxon>Lysobacteraceae</taxon>
        <taxon>Luteimonas</taxon>
    </lineage>
</organism>
<evidence type="ECO:0000313" key="3">
    <source>
        <dbReference type="Proteomes" id="UP000298681"/>
    </source>
</evidence>